<proteinExistence type="inferred from homology"/>
<dbReference type="EMBL" id="JAGSYN010000179">
    <property type="protein sequence ID" value="KAG7662387.1"/>
    <property type="molecule type" value="Genomic_DNA"/>
</dbReference>
<comment type="caution">
    <text evidence="3">The sequence shown here is derived from an EMBL/GenBank/DDBJ whole genome shotgun (WGS) entry which is preliminary data.</text>
</comment>
<evidence type="ECO:0000313" key="3">
    <source>
        <dbReference type="EMBL" id="KAG7662387.1"/>
    </source>
</evidence>
<reference evidence="3 4" key="1">
    <citation type="journal article" date="2021" name="DNA Res.">
        <title>Genome analysis of Candida subhashii reveals its hybrid nature and dual mitochondrial genome conformations.</title>
        <authorList>
            <person name="Mixao V."/>
            <person name="Hegedusova E."/>
            <person name="Saus E."/>
            <person name="Pryszcz L.P."/>
            <person name="Cillingova A."/>
            <person name="Nosek J."/>
            <person name="Gabaldon T."/>
        </authorList>
    </citation>
    <scope>NUCLEOTIDE SEQUENCE [LARGE SCALE GENOMIC DNA]</scope>
    <source>
        <strain evidence="3 4">CBS 10753</strain>
    </source>
</reference>
<name>A0A8J5UKZ5_9ASCO</name>
<evidence type="ECO:0000313" key="4">
    <source>
        <dbReference type="Proteomes" id="UP000694255"/>
    </source>
</evidence>
<dbReference type="RefSeq" id="XP_049262620.1">
    <property type="nucleotide sequence ID" value="XM_049407952.1"/>
</dbReference>
<dbReference type="SMART" id="SM00268">
    <property type="entry name" value="ACTIN"/>
    <property type="match status" value="1"/>
</dbReference>
<dbReference type="OrthoDB" id="5572108at2759"/>
<keyword evidence="4" id="KW-1185">Reference proteome</keyword>
<feature type="region of interest" description="Disordered" evidence="2">
    <location>
        <begin position="171"/>
        <end position="212"/>
    </location>
</feature>
<gene>
    <name evidence="3" type="ORF">J8A68_004035</name>
</gene>
<evidence type="ECO:0000256" key="1">
    <source>
        <dbReference type="RuleBase" id="RU000487"/>
    </source>
</evidence>
<feature type="compositionally biased region" description="Basic and acidic residues" evidence="2">
    <location>
        <begin position="259"/>
        <end position="269"/>
    </location>
</feature>
<feature type="compositionally biased region" description="Low complexity" evidence="2">
    <location>
        <begin position="177"/>
        <end position="191"/>
    </location>
</feature>
<comment type="similarity">
    <text evidence="1">Belongs to the actin family.</text>
</comment>
<protein>
    <submittedName>
        <fullName evidence="3">ARP8</fullName>
    </submittedName>
</protein>
<feature type="region of interest" description="Disordered" evidence="2">
    <location>
        <begin position="250"/>
        <end position="269"/>
    </location>
</feature>
<accession>A0A8J5UKZ5</accession>
<feature type="compositionally biased region" description="Low complexity" evidence="2">
    <location>
        <begin position="19"/>
        <end position="36"/>
    </location>
</feature>
<feature type="compositionally biased region" description="Acidic residues" evidence="2">
    <location>
        <begin position="192"/>
        <end position="205"/>
    </location>
</feature>
<organism evidence="3 4">
    <name type="scientific">[Candida] subhashii</name>
    <dbReference type="NCBI Taxonomy" id="561895"/>
    <lineage>
        <taxon>Eukaryota</taxon>
        <taxon>Fungi</taxon>
        <taxon>Dikarya</taxon>
        <taxon>Ascomycota</taxon>
        <taxon>Saccharomycotina</taxon>
        <taxon>Pichiomycetes</taxon>
        <taxon>Debaryomycetaceae</taxon>
        <taxon>Spathaspora</taxon>
    </lineage>
</organism>
<feature type="region of interest" description="Disordered" evidence="2">
    <location>
        <begin position="1"/>
        <end position="52"/>
    </location>
</feature>
<sequence length="851" mass="96375">MSSQDQPHPPTSPDKSETETPANETPAGATTTTTTENGDDSSSKRHKPGPSVGFFGSRLHNVAAFLPANFRPLTIAQNLKKTGIGRFEQENGFGLTSVKTIPLINQKNYFTEYLKKDEQVSFIRNWRTERALQQKLKKLKESGAQIDEKKFEDIKNFDNFDLNDIETEMNKEKEKAAAAAAASGGTAGTAADADDDEEEDEENETEEVRQEKAKIGGDVVILQPGSGFIRIGKATDAVPMTVPTVIAVKKSTPKHHDKSKPLPERHENSDGDIYFNDEFDEQRAIVTKDFRARMRYYKRRVLPNSRETAANYNKKQEPERIPDHNDPYKKEWINIKHYPNRTSFVGEDALKFPVDENWILRYPIINGNFNEYSKDYDSPEEILGDLTTIILDSLDKLQIKNLTHLKVMLVIPDLYDKAYVETWCHILFKFIGFGRVGIIQEAVAATFGAGASCACVVDVGAQTTSISCVDEGMVISDSRMLLNYGGDQITETFIKLLLENSFPYKDIDLVSSYDWELAQTLKHNFITFQDADIAVQIYNFYKRKPFETTEKYEFKVFDEVMLAPMGLFFPQLFQLDKPTSIPSLSTSTKPRNSIIKGRLIKPAADQYSSKPNNPHSKSQEQLRTQFLITLNCLLLNNYSNQLLLTKPPLQSQDNLDNIPLEKAIVESITNAGLAPNSDLGKIKKLYDNILVVGGGLAKISGYDLMLTDRINIWRPKFLSSTAIDSIIEYVQQEIKATNDMRQQFIDEAKVKYQEEGQQIEDVELSQEILDSIEAKTQVKLDLEYIDSISDQGTLMPVNVLPPPREFDPEMLTWKGGSVYGRLKVVNEMWITQKDWDLLGSRCLYYKSICNY</sequence>
<dbReference type="PANTHER" id="PTHR11937">
    <property type="entry name" value="ACTIN"/>
    <property type="match status" value="1"/>
</dbReference>
<dbReference type="CDD" id="cd10206">
    <property type="entry name" value="ASKHA_NBD_Arp8-like"/>
    <property type="match status" value="1"/>
</dbReference>
<dbReference type="Pfam" id="PF00022">
    <property type="entry name" value="Actin"/>
    <property type="match status" value="1"/>
</dbReference>
<evidence type="ECO:0000256" key="2">
    <source>
        <dbReference type="SAM" id="MobiDB-lite"/>
    </source>
</evidence>
<dbReference type="Proteomes" id="UP000694255">
    <property type="component" value="Unassembled WGS sequence"/>
</dbReference>
<dbReference type="InterPro" id="IPR004000">
    <property type="entry name" value="Actin"/>
</dbReference>
<dbReference type="AlphaFoldDB" id="A0A8J5UKZ5"/>
<dbReference type="GeneID" id="73470835"/>